<keyword evidence="5" id="KW-0406">Ion transport</keyword>
<dbReference type="GO" id="GO:0046872">
    <property type="term" value="F:metal ion binding"/>
    <property type="evidence" value="ECO:0007669"/>
    <property type="project" value="InterPro"/>
</dbReference>
<feature type="coiled-coil region" evidence="6">
    <location>
        <begin position="178"/>
        <end position="205"/>
    </location>
</feature>
<evidence type="ECO:0000256" key="5">
    <source>
        <dbReference type="ARBA" id="ARBA00022906"/>
    </source>
</evidence>
<evidence type="ECO:0000256" key="6">
    <source>
        <dbReference type="SAM" id="Coils"/>
    </source>
</evidence>
<keyword evidence="9" id="KW-1185">Reference proteome</keyword>
<dbReference type="AlphaFoldDB" id="A0A5Q0BS09"/>
<proteinExistence type="inferred from homology"/>
<sequence length="312" mass="34703">MQRALKSTHLGKTLLNCCAALLLSAQGAVANADGLAGTGPVPDIVASNYPLVYFAERLFGSHARVDLPVPPDQDPAFWKPSFPAIALMQKAGLVVLNGADYEKWLPKVALSRLKLVDTSAGFKNSYIVIDDAIIHSHGPDGEHSHAGTAFTTWLDFTQAEQQADALASVAIKKYPGLKTEITHNLQSLQADLRQLDDELRRLVASNQTRPLFASHPVYQYLARRYGLNLKSVHWEANEMPAEDEWKNMQQLMKNHHAQWMIWESLPDSPITERLNSLGIKNAVFDPCANRPEQGDFLSVMRRNIENLSPVFN</sequence>
<dbReference type="EMBL" id="CP044205">
    <property type="protein sequence ID" value="QFY45061.1"/>
    <property type="molecule type" value="Genomic_DNA"/>
</dbReference>
<gene>
    <name evidence="8" type="ORF">F6R98_11080</name>
</gene>
<dbReference type="InterPro" id="IPR006127">
    <property type="entry name" value="ZnuA-like"/>
</dbReference>
<evidence type="ECO:0000256" key="3">
    <source>
        <dbReference type="ARBA" id="ARBA00022448"/>
    </source>
</evidence>
<evidence type="ECO:0000256" key="1">
    <source>
        <dbReference type="ARBA" id="ARBA00011028"/>
    </source>
</evidence>
<feature type="chain" id="PRO_5025011926" description="High-affinity zinc uptake system protein ZnuA" evidence="7">
    <location>
        <begin position="31"/>
        <end position="312"/>
    </location>
</feature>
<organism evidence="8 9">
    <name type="scientific">Candidatus Methylospira mobilis</name>
    <dbReference type="NCBI Taxonomy" id="1808979"/>
    <lineage>
        <taxon>Bacteria</taxon>
        <taxon>Pseudomonadati</taxon>
        <taxon>Pseudomonadota</taxon>
        <taxon>Gammaproteobacteria</taxon>
        <taxon>Methylococcales</taxon>
        <taxon>Methylococcaceae</taxon>
        <taxon>Candidatus Methylospira</taxon>
    </lineage>
</organism>
<reference evidence="8 9" key="1">
    <citation type="submission" date="2019-09" db="EMBL/GenBank/DDBJ databases">
        <title>Ecophysiology of the spiral-shaped methanotroph Methylospira mobilis as revealed by the complete genome sequence.</title>
        <authorList>
            <person name="Oshkin I.Y."/>
            <person name="Dedysh S.N."/>
            <person name="Miroshnikov K."/>
            <person name="Danilova O.V."/>
            <person name="Hakobyan A."/>
            <person name="Liesack W."/>
        </authorList>
    </citation>
    <scope>NUCLEOTIDE SEQUENCE [LARGE SCALE GENOMIC DNA]</scope>
    <source>
        <strain evidence="8 9">Shm1</strain>
    </source>
</reference>
<dbReference type="OrthoDB" id="9793396at2"/>
<keyword evidence="6" id="KW-0175">Coiled coil</keyword>
<dbReference type="KEGG" id="mmob:F6R98_11080"/>
<dbReference type="PANTHER" id="PTHR42953">
    <property type="entry name" value="HIGH-AFFINITY ZINC UPTAKE SYSTEM PROTEIN ZNUA-RELATED"/>
    <property type="match status" value="1"/>
</dbReference>
<dbReference type="Gene3D" id="3.40.50.1980">
    <property type="entry name" value="Nitrogenase molybdenum iron protein domain"/>
    <property type="match status" value="2"/>
</dbReference>
<dbReference type="PANTHER" id="PTHR42953:SF3">
    <property type="entry name" value="HIGH-AFFINITY ZINC UPTAKE SYSTEM PROTEIN ZNUA"/>
    <property type="match status" value="1"/>
</dbReference>
<dbReference type="Proteomes" id="UP000325755">
    <property type="component" value="Chromosome"/>
</dbReference>
<evidence type="ECO:0000256" key="4">
    <source>
        <dbReference type="ARBA" id="ARBA00022729"/>
    </source>
</evidence>
<evidence type="ECO:0000313" key="8">
    <source>
        <dbReference type="EMBL" id="QFY45061.1"/>
    </source>
</evidence>
<name>A0A5Q0BS09_9GAMM</name>
<keyword evidence="5" id="KW-0864">Zinc transport</keyword>
<dbReference type="InParanoid" id="A0A5Q0BS09"/>
<dbReference type="SUPFAM" id="SSF53807">
    <property type="entry name" value="Helical backbone' metal receptor"/>
    <property type="match status" value="1"/>
</dbReference>
<dbReference type="Pfam" id="PF01297">
    <property type="entry name" value="ZnuA"/>
    <property type="match status" value="1"/>
</dbReference>
<keyword evidence="3" id="KW-0813">Transport</keyword>
<evidence type="ECO:0000256" key="7">
    <source>
        <dbReference type="SAM" id="SignalP"/>
    </source>
</evidence>
<keyword evidence="4 7" id="KW-0732">Signal</keyword>
<protein>
    <recommendedName>
        <fullName evidence="2">High-affinity zinc uptake system protein ZnuA</fullName>
    </recommendedName>
</protein>
<evidence type="ECO:0000313" key="9">
    <source>
        <dbReference type="Proteomes" id="UP000325755"/>
    </source>
</evidence>
<keyword evidence="5" id="KW-0862">Zinc</keyword>
<dbReference type="InterPro" id="IPR050492">
    <property type="entry name" value="Bact_metal-bind_prot9"/>
</dbReference>
<accession>A0A5Q0BS09</accession>
<comment type="similarity">
    <text evidence="1">Belongs to the bacterial solute-binding protein 9 family.</text>
</comment>
<feature type="signal peptide" evidence="7">
    <location>
        <begin position="1"/>
        <end position="30"/>
    </location>
</feature>
<dbReference type="GO" id="GO:0006829">
    <property type="term" value="P:zinc ion transport"/>
    <property type="evidence" value="ECO:0007669"/>
    <property type="project" value="UniProtKB-KW"/>
</dbReference>
<evidence type="ECO:0000256" key="2">
    <source>
        <dbReference type="ARBA" id="ARBA00015915"/>
    </source>
</evidence>